<feature type="domain" description="Glycoside hydrolase family 2 catalytic" evidence="6">
    <location>
        <begin position="295"/>
        <end position="595"/>
    </location>
</feature>
<dbReference type="InterPro" id="IPR013783">
    <property type="entry name" value="Ig-like_fold"/>
</dbReference>
<dbReference type="Gene3D" id="2.60.120.260">
    <property type="entry name" value="Galactose-binding domain-like"/>
    <property type="match status" value="1"/>
</dbReference>
<dbReference type="EMBL" id="QFFG01000001">
    <property type="protein sequence ID" value="PWG06685.1"/>
    <property type="molecule type" value="Genomic_DNA"/>
</dbReference>
<name>A0A2U2JEE4_9FLAO</name>
<dbReference type="PANTHER" id="PTHR42732">
    <property type="entry name" value="BETA-GALACTOSIDASE"/>
    <property type="match status" value="1"/>
</dbReference>
<evidence type="ECO:0008006" key="12">
    <source>
        <dbReference type="Google" id="ProtNLM"/>
    </source>
</evidence>
<dbReference type="Proteomes" id="UP000245670">
    <property type="component" value="Unassembled WGS sequence"/>
</dbReference>
<keyword evidence="3" id="KW-0326">Glycosidase</keyword>
<accession>A0A2U2JEE4</accession>
<sequence>MIKKNLLLLFLSVAFLASAQNIRHIETINDSWSFYKGKIEKPFDSNTKLEWEKVTIPHSWNTQDILDDKDGYYRGEGWYKKTMTIPQVYENQQVFLFFEAANQVTSLFVNGKPVGEDHIGGYTSFARDITSSLKEGKNEIIVRVDNAHNDEIVPQSADFSFYGGIYRDVHLIITKPIHFEVANLGANAIFIRTPEVSKNLAKVSIQSKLKRPKKGTYYVKQTLLDLDNNVVKVVKTKSKFSKDVFSNFSVDNPKLWSPDNPYLYRLITEIVDRKGIIFDRVENPLGLRWFSFDAKKGFFINGKQTKLLGTCRHQDFYGKANAVSDEVHRNDMKLLKEMGSNFLRIAHYPQDPAILEMCNKMGFVATLEIPFVDKAAANEKGKQNSINMLKEAIRFNYNNPAIVAWNLGNETTMKAPSKLGEEYTKHFIETHKALAKTIKEEDKTRSSYSVFFREPAYQDKLGIRLTELVGYNKYYGWYIEELEDIDKNLRSLVKRTLEINPDKPFILSEYGGGADPRIRSYNPTRFDFSVDYQFLLHKAYMKTILNMPEIVGANVWNYADFQVEHRKDAVPHINNKGLVSASREKKDAYYFYQAVLGKKPFVAIASKGWTKRSGIADNQGGSFTKQPITVVGNGKNVELFFNGNSQGKQTFDFSTATFNVPFKQGQNLVEVVSEKDGKKIKDFAIIDFTLQPKNLKSKINPFKEIAINVGSYCYFIEEDNVGYLWMPDKAYEKGGFGYVDGDYLRFKSKRRNNVGVDVSVKGTKNDPIFQTQVIGLKAYKFDVPKGTYELSLSLAELKSRGENVMDIFVNNKKVWENLNLKKEYGKDRGVTKRFLISVDDDNGITIDFKATKGKTRLSGIKLRKVN</sequence>
<dbReference type="Pfam" id="PF16355">
    <property type="entry name" value="DUF4982"/>
    <property type="match status" value="1"/>
</dbReference>
<dbReference type="Gene3D" id="2.60.120.430">
    <property type="entry name" value="Galactose-binding lectin"/>
    <property type="match status" value="1"/>
</dbReference>
<dbReference type="OrthoDB" id="9801077at2"/>
<organism evidence="10 11">
    <name type="scientific">Polaribacter aquimarinus</name>
    <dbReference type="NCBI Taxonomy" id="2100726"/>
    <lineage>
        <taxon>Bacteria</taxon>
        <taxon>Pseudomonadati</taxon>
        <taxon>Bacteroidota</taxon>
        <taxon>Flavobacteriia</taxon>
        <taxon>Flavobacteriales</taxon>
        <taxon>Flavobacteriaceae</taxon>
    </lineage>
</organism>
<feature type="domain" description="Glycosyl hydrolases family 2 sugar binding" evidence="7">
    <location>
        <begin position="72"/>
        <end position="172"/>
    </location>
</feature>
<comment type="caution">
    <text evidence="10">The sequence shown here is derived from an EMBL/GenBank/DDBJ whole genome shotgun (WGS) entry which is preliminary data.</text>
</comment>
<evidence type="ECO:0000313" key="11">
    <source>
        <dbReference type="Proteomes" id="UP000245670"/>
    </source>
</evidence>
<dbReference type="Gene3D" id="2.60.40.10">
    <property type="entry name" value="Immunoglobulins"/>
    <property type="match status" value="2"/>
</dbReference>
<dbReference type="PANTHER" id="PTHR42732:SF1">
    <property type="entry name" value="BETA-MANNOSIDASE"/>
    <property type="match status" value="1"/>
</dbReference>
<protein>
    <recommendedName>
        <fullName evidence="12">Beta-galactosidase</fullName>
    </recommendedName>
</protein>
<dbReference type="RefSeq" id="WP_109403593.1">
    <property type="nucleotide sequence ID" value="NZ_QFFG01000001.1"/>
</dbReference>
<comment type="similarity">
    <text evidence="1">Belongs to the glycosyl hydrolase 2 family.</text>
</comment>
<dbReference type="Gene3D" id="3.20.20.80">
    <property type="entry name" value="Glycosidases"/>
    <property type="match status" value="1"/>
</dbReference>
<dbReference type="InterPro" id="IPR051913">
    <property type="entry name" value="GH2_Domain-Containing"/>
</dbReference>
<feature type="domain" description="Glycoside hydrolase family 2 immunoglobulin-like beta-sandwich" evidence="5">
    <location>
        <begin position="193"/>
        <end position="288"/>
    </location>
</feature>
<evidence type="ECO:0000259" key="7">
    <source>
        <dbReference type="Pfam" id="PF02837"/>
    </source>
</evidence>
<keyword evidence="2" id="KW-0378">Hydrolase</keyword>
<reference evidence="10 11" key="1">
    <citation type="submission" date="2018-05" db="EMBL/GenBank/DDBJ databases">
        <title>Polaribacter aquimarinus sp. nov., isolated from sediment in a sediment of sea.</title>
        <authorList>
            <person name="Lu D."/>
        </authorList>
    </citation>
    <scope>NUCLEOTIDE SEQUENCE [LARGE SCALE GENOMIC DNA]</scope>
    <source>
        <strain evidence="10 11">ZY113</strain>
    </source>
</reference>
<dbReference type="Pfam" id="PF11721">
    <property type="entry name" value="Malectin"/>
    <property type="match status" value="1"/>
</dbReference>
<feature type="signal peptide" evidence="4">
    <location>
        <begin position="1"/>
        <end position="19"/>
    </location>
</feature>
<dbReference type="InterPro" id="IPR006103">
    <property type="entry name" value="Glyco_hydro_2_cat"/>
</dbReference>
<dbReference type="AlphaFoldDB" id="A0A2U2JEE4"/>
<dbReference type="PRINTS" id="PR00132">
    <property type="entry name" value="GLHYDRLASE2"/>
</dbReference>
<dbReference type="InterPro" id="IPR006101">
    <property type="entry name" value="Glyco_hydro_2"/>
</dbReference>
<feature type="chain" id="PRO_5015775135" description="Beta-galactosidase" evidence="4">
    <location>
        <begin position="20"/>
        <end position="866"/>
    </location>
</feature>
<dbReference type="InterPro" id="IPR006104">
    <property type="entry name" value="Glyco_hydro_2_N"/>
</dbReference>
<feature type="domain" description="Malectin" evidence="8">
    <location>
        <begin position="705"/>
        <end position="856"/>
    </location>
</feature>
<dbReference type="InterPro" id="IPR006102">
    <property type="entry name" value="Ig-like_GH2"/>
</dbReference>
<evidence type="ECO:0000256" key="2">
    <source>
        <dbReference type="ARBA" id="ARBA00022801"/>
    </source>
</evidence>
<dbReference type="InterPro" id="IPR017853">
    <property type="entry name" value="GH"/>
</dbReference>
<evidence type="ECO:0000259" key="8">
    <source>
        <dbReference type="Pfam" id="PF11721"/>
    </source>
</evidence>
<dbReference type="InterPro" id="IPR021720">
    <property type="entry name" value="Malectin_dom"/>
</dbReference>
<proteinExistence type="inferred from homology"/>
<evidence type="ECO:0000256" key="4">
    <source>
        <dbReference type="SAM" id="SignalP"/>
    </source>
</evidence>
<keyword evidence="11" id="KW-1185">Reference proteome</keyword>
<dbReference type="SUPFAM" id="SSF49303">
    <property type="entry name" value="beta-Galactosidase/glucuronidase domain"/>
    <property type="match status" value="1"/>
</dbReference>
<feature type="domain" description="DUF4982" evidence="9">
    <location>
        <begin position="625"/>
        <end position="680"/>
    </location>
</feature>
<dbReference type="SUPFAM" id="SSF51445">
    <property type="entry name" value="(Trans)glycosidases"/>
    <property type="match status" value="1"/>
</dbReference>
<evidence type="ECO:0000256" key="3">
    <source>
        <dbReference type="ARBA" id="ARBA00023295"/>
    </source>
</evidence>
<dbReference type="GO" id="GO:0004553">
    <property type="term" value="F:hydrolase activity, hydrolyzing O-glycosyl compounds"/>
    <property type="evidence" value="ECO:0007669"/>
    <property type="project" value="InterPro"/>
</dbReference>
<dbReference type="Pfam" id="PF02837">
    <property type="entry name" value="Glyco_hydro_2_N"/>
    <property type="match status" value="1"/>
</dbReference>
<evidence type="ECO:0000259" key="5">
    <source>
        <dbReference type="Pfam" id="PF00703"/>
    </source>
</evidence>
<dbReference type="GO" id="GO:0005975">
    <property type="term" value="P:carbohydrate metabolic process"/>
    <property type="evidence" value="ECO:0007669"/>
    <property type="project" value="InterPro"/>
</dbReference>
<dbReference type="SUPFAM" id="SSF49785">
    <property type="entry name" value="Galactose-binding domain-like"/>
    <property type="match status" value="2"/>
</dbReference>
<dbReference type="Pfam" id="PF02836">
    <property type="entry name" value="Glyco_hydro_2_C"/>
    <property type="match status" value="1"/>
</dbReference>
<keyword evidence="4" id="KW-0732">Signal</keyword>
<gene>
    <name evidence="10" type="ORF">DIS07_02275</name>
</gene>
<dbReference type="Pfam" id="PF00703">
    <property type="entry name" value="Glyco_hydro_2"/>
    <property type="match status" value="1"/>
</dbReference>
<dbReference type="InterPro" id="IPR008979">
    <property type="entry name" value="Galactose-bd-like_sf"/>
</dbReference>
<evidence type="ECO:0000259" key="6">
    <source>
        <dbReference type="Pfam" id="PF02836"/>
    </source>
</evidence>
<evidence type="ECO:0000313" key="10">
    <source>
        <dbReference type="EMBL" id="PWG06685.1"/>
    </source>
</evidence>
<evidence type="ECO:0000259" key="9">
    <source>
        <dbReference type="Pfam" id="PF16355"/>
    </source>
</evidence>
<dbReference type="InterPro" id="IPR032311">
    <property type="entry name" value="DUF4982"/>
</dbReference>
<dbReference type="InterPro" id="IPR036156">
    <property type="entry name" value="Beta-gal/glucu_dom_sf"/>
</dbReference>
<evidence type="ECO:0000256" key="1">
    <source>
        <dbReference type="ARBA" id="ARBA00007401"/>
    </source>
</evidence>